<dbReference type="PANTHER" id="PTHR14136:SF17">
    <property type="entry name" value="BTB_POZ DOMAIN-CONTAINING PROTEIN KCTD9"/>
    <property type="match status" value="1"/>
</dbReference>
<accession>A0ABP7GTT7</accession>
<evidence type="ECO:0000313" key="2">
    <source>
        <dbReference type="Proteomes" id="UP001500540"/>
    </source>
</evidence>
<proteinExistence type="predicted"/>
<name>A0ABP7GTT7_9MICO</name>
<dbReference type="InterPro" id="IPR001646">
    <property type="entry name" value="5peptide_repeat"/>
</dbReference>
<protein>
    <submittedName>
        <fullName evidence="1">Pentapeptide repeat-containing protein</fullName>
    </submittedName>
</protein>
<dbReference type="Proteomes" id="UP001500540">
    <property type="component" value="Unassembled WGS sequence"/>
</dbReference>
<dbReference type="SUPFAM" id="SSF141571">
    <property type="entry name" value="Pentapeptide repeat-like"/>
    <property type="match status" value="1"/>
</dbReference>
<organism evidence="1 2">
    <name type="scientific">Microbacterium kribbense</name>
    <dbReference type="NCBI Taxonomy" id="433645"/>
    <lineage>
        <taxon>Bacteria</taxon>
        <taxon>Bacillati</taxon>
        <taxon>Actinomycetota</taxon>
        <taxon>Actinomycetes</taxon>
        <taxon>Micrococcales</taxon>
        <taxon>Microbacteriaceae</taxon>
        <taxon>Microbacterium</taxon>
    </lineage>
</organism>
<dbReference type="EMBL" id="BAABAF010000009">
    <property type="protein sequence ID" value="GAA3773919.1"/>
    <property type="molecule type" value="Genomic_DNA"/>
</dbReference>
<dbReference type="InterPro" id="IPR051082">
    <property type="entry name" value="Pentapeptide-BTB/POZ_domain"/>
</dbReference>
<sequence length="219" mass="23523">MGRRTATGPVIEPLTLAGLDDGDAGALVAQGMYDATRYADADISGSDLSGASFTECELAAITAHETQLRAARFVQTRIQRLNAPVFTAARAVFRESELSHSRMGSIELYDAEIQSTAITGCKLGFANLRAARLQDVQFTDCTIDELDLSRAELTRVAFRDCTVDTLRLDGARLRHVDLRGLDLHIIAGLEGMAGATISSTQATLMAPLLAEHLRITVDG</sequence>
<comment type="caution">
    <text evidence="1">The sequence shown here is derived from an EMBL/GenBank/DDBJ whole genome shotgun (WGS) entry which is preliminary data.</text>
</comment>
<gene>
    <name evidence="1" type="ORF">GCM10022240_27210</name>
</gene>
<dbReference type="Gene3D" id="2.160.20.80">
    <property type="entry name" value="E3 ubiquitin-protein ligase SopA"/>
    <property type="match status" value="1"/>
</dbReference>
<evidence type="ECO:0000313" key="1">
    <source>
        <dbReference type="EMBL" id="GAA3773919.1"/>
    </source>
</evidence>
<keyword evidence="2" id="KW-1185">Reference proteome</keyword>
<reference evidence="2" key="1">
    <citation type="journal article" date="2019" name="Int. J. Syst. Evol. Microbiol.">
        <title>The Global Catalogue of Microorganisms (GCM) 10K type strain sequencing project: providing services to taxonomists for standard genome sequencing and annotation.</title>
        <authorList>
            <consortium name="The Broad Institute Genomics Platform"/>
            <consortium name="The Broad Institute Genome Sequencing Center for Infectious Disease"/>
            <person name="Wu L."/>
            <person name="Ma J."/>
        </authorList>
    </citation>
    <scope>NUCLEOTIDE SEQUENCE [LARGE SCALE GENOMIC DNA]</scope>
    <source>
        <strain evidence="2">JCM 16950</strain>
    </source>
</reference>
<dbReference type="PANTHER" id="PTHR14136">
    <property type="entry name" value="BTB_POZ DOMAIN-CONTAINING PROTEIN KCTD9"/>
    <property type="match status" value="1"/>
</dbReference>
<dbReference type="RefSeq" id="WP_344784542.1">
    <property type="nucleotide sequence ID" value="NZ_BAABAF010000009.1"/>
</dbReference>
<dbReference type="Pfam" id="PF13599">
    <property type="entry name" value="Pentapeptide_4"/>
    <property type="match status" value="1"/>
</dbReference>